<comment type="caution">
    <text evidence="1">The sequence shown here is derived from an EMBL/GenBank/DDBJ whole genome shotgun (WGS) entry which is preliminary data.</text>
</comment>
<dbReference type="InterPro" id="IPR014867">
    <property type="entry name" value="Spore_coat_CotH_CotH2/3/7"/>
</dbReference>
<dbReference type="PANTHER" id="PTHR40050">
    <property type="entry name" value="INNER SPORE COAT PROTEIN H"/>
    <property type="match status" value="1"/>
</dbReference>
<protein>
    <submittedName>
        <fullName evidence="1">Spore coat protein H</fullName>
    </submittedName>
</protein>
<dbReference type="PANTHER" id="PTHR40050:SF1">
    <property type="entry name" value="INNER SPORE COAT PROTEIN H"/>
    <property type="match status" value="1"/>
</dbReference>
<name>A0ABU0ACH1_9BACI</name>
<organism evidence="1 2">
    <name type="scientific">Cytobacillus purgationiresistens</name>
    <dbReference type="NCBI Taxonomy" id="863449"/>
    <lineage>
        <taxon>Bacteria</taxon>
        <taxon>Bacillati</taxon>
        <taxon>Bacillota</taxon>
        <taxon>Bacilli</taxon>
        <taxon>Bacillales</taxon>
        <taxon>Bacillaceae</taxon>
        <taxon>Cytobacillus</taxon>
    </lineage>
</organism>
<dbReference type="EMBL" id="JAUSUB010000002">
    <property type="protein sequence ID" value="MDQ0268951.1"/>
    <property type="molecule type" value="Genomic_DNA"/>
</dbReference>
<evidence type="ECO:0000313" key="1">
    <source>
        <dbReference type="EMBL" id="MDQ0268951.1"/>
    </source>
</evidence>
<dbReference type="Proteomes" id="UP001238088">
    <property type="component" value="Unassembled WGS sequence"/>
</dbReference>
<proteinExistence type="predicted"/>
<reference evidence="1 2" key="1">
    <citation type="submission" date="2023-07" db="EMBL/GenBank/DDBJ databases">
        <title>Genomic Encyclopedia of Type Strains, Phase IV (KMG-IV): sequencing the most valuable type-strain genomes for metagenomic binning, comparative biology and taxonomic classification.</title>
        <authorList>
            <person name="Goeker M."/>
        </authorList>
    </citation>
    <scope>NUCLEOTIDE SEQUENCE [LARGE SCALE GENOMIC DNA]</scope>
    <source>
        <strain evidence="1 2">DSM 23494</strain>
    </source>
</reference>
<keyword evidence="1" id="KW-0167">Capsid protein</keyword>
<gene>
    <name evidence="1" type="ORF">J2S17_000820</name>
</gene>
<keyword evidence="2" id="KW-1185">Reference proteome</keyword>
<dbReference type="Pfam" id="PF08757">
    <property type="entry name" value="CotH"/>
    <property type="match status" value="1"/>
</dbReference>
<evidence type="ECO:0000313" key="2">
    <source>
        <dbReference type="Proteomes" id="UP001238088"/>
    </source>
</evidence>
<accession>A0ABU0ACH1</accession>
<sequence>MGGSELSTYKVFIQPQDFSFLKSDIWSEEKVPGYVTIQNKKLDIDIGFRGSHIRKIKKKSYQIEFYKPKLWKGAKEIHLNAEYNDPSMIRNKLSYDFFSSIGVLTPSAEHVFITLNGKKEGVYLQLESVDEYYFKKRGLPVRAIFYAVDGDANFSLFSDLDKESKKSLTLGYELKYGDEEEELFLQEFIYKLNTLLRDEFEKEIIRYLDVEKYLLWLAGAVCTQNYDGFVHNYALYRNGETGLFEILPWDYDATWGRDINGKSMDYNYVRMEGFNTLSARILGIPAFRNKYYRILNELLDDRFNVETIRPQINALYSKLRPYFGKDPYKKDKIEDFEKEPDFICRFIEDRNSYLRAELKKLGQ</sequence>
<keyword evidence="1" id="KW-0946">Virion</keyword>
<dbReference type="RefSeq" id="WP_307472112.1">
    <property type="nucleotide sequence ID" value="NZ_JAUSUB010000002.1"/>
</dbReference>